<evidence type="ECO:0000313" key="1">
    <source>
        <dbReference type="EMBL" id="ALF44672.1"/>
    </source>
</evidence>
<reference evidence="1" key="1">
    <citation type="journal article" date="2015" name="Antimicrob. Agents Chemother.">
        <title>Novel Type XII Staphylococcal Cassette Chromosome mec Harboring a New Cassette Chromosome Recombinase, CcrC2.</title>
        <authorList>
            <person name="Wu Z."/>
            <person name="Li F."/>
            <person name="Liu D."/>
            <person name="Xue H."/>
            <person name="Zhao X."/>
        </authorList>
    </citation>
    <scope>NUCLEOTIDE SEQUENCE</scope>
    <source>
        <strain evidence="1">BA01611</strain>
    </source>
</reference>
<dbReference type="AlphaFoldDB" id="A0A0N7ELB7"/>
<organism evidence="1">
    <name type="scientific">Staphylococcus aureus</name>
    <dbReference type="NCBI Taxonomy" id="1280"/>
    <lineage>
        <taxon>Bacteria</taxon>
        <taxon>Bacillati</taxon>
        <taxon>Bacillota</taxon>
        <taxon>Bacilli</taxon>
        <taxon>Bacillales</taxon>
        <taxon>Staphylococcaceae</taxon>
        <taxon>Staphylococcus</taxon>
    </lineage>
</organism>
<protein>
    <submittedName>
        <fullName evidence="1">Uncharacterized protein</fullName>
    </submittedName>
</protein>
<name>A0A0N7ELB7_STAAU</name>
<proteinExistence type="predicted"/>
<accession>A0A0N7ELB7</accession>
<sequence length="51" mass="5983">MNERGFNVHHLTPSKLLSPHTEFFSFTYDTPLLISDFAKKPSKLLFFQQII</sequence>
<dbReference type="EMBL" id="KR187111">
    <property type="protein sequence ID" value="ALF44672.1"/>
    <property type="molecule type" value="Genomic_DNA"/>
</dbReference>